<protein>
    <recommendedName>
        <fullName evidence="6">LPS-assembly lipoprotein LptE</fullName>
    </recommendedName>
</protein>
<evidence type="ECO:0000256" key="1">
    <source>
        <dbReference type="ARBA" id="ARBA00022729"/>
    </source>
</evidence>
<dbReference type="EMBL" id="CP038241">
    <property type="protein sequence ID" value="QIV96060.1"/>
    <property type="molecule type" value="Genomic_DNA"/>
</dbReference>
<comment type="subunit">
    <text evidence="6">Component of the lipopolysaccharide transport and assembly complex. Interacts with LptD.</text>
</comment>
<evidence type="ECO:0000313" key="9">
    <source>
        <dbReference type="Proteomes" id="UP000502004"/>
    </source>
</evidence>
<comment type="subcellular location">
    <subcellularLocation>
        <location evidence="6">Cell outer membrane</location>
        <topology evidence="6">Lipid-anchor</topology>
    </subcellularLocation>
</comment>
<dbReference type="Pfam" id="PF04390">
    <property type="entry name" value="LptE"/>
    <property type="match status" value="1"/>
</dbReference>
<dbReference type="PANTHER" id="PTHR38098:SF1">
    <property type="entry name" value="LPS-ASSEMBLY LIPOPROTEIN LPTE"/>
    <property type="match status" value="1"/>
</dbReference>
<dbReference type="GO" id="GO:0015920">
    <property type="term" value="P:lipopolysaccharide transport"/>
    <property type="evidence" value="ECO:0007669"/>
    <property type="project" value="TreeGrafter"/>
</dbReference>
<evidence type="ECO:0000256" key="4">
    <source>
        <dbReference type="ARBA" id="ARBA00023237"/>
    </source>
</evidence>
<sequence length="207" mass="22951">MKKYILVLFILFIGLLSSCGFHPRGVSINGNTSNFDSIVGTKFYIESNDFDQYANELRKTLVSYKANIVTNDKDADYIINIQDAAKTSQMTSVVGGASNNTYQLIYTVTYNIVKPYDETPVVPNKTLSTQQFWQSNSGTVLAQDNEASRTYNYLQDQLVNNMINQIALLLPEQVGNDTSTSIAASNKGSQQNSSNPNKNLESNTQSK</sequence>
<dbReference type="Proteomes" id="UP000502004">
    <property type="component" value="Chromosome"/>
</dbReference>
<dbReference type="GO" id="GO:0043165">
    <property type="term" value="P:Gram-negative-bacterium-type cell outer membrane assembly"/>
    <property type="evidence" value="ECO:0007669"/>
    <property type="project" value="UniProtKB-UniRule"/>
</dbReference>
<accession>A0AAE7CQM5</accession>
<keyword evidence="3 6" id="KW-0564">Palmitate</keyword>
<keyword evidence="2 6" id="KW-0472">Membrane</keyword>
<comment type="function">
    <text evidence="6">Together with LptD, is involved in the assembly of lipopolysaccharide (LPS) at the surface of the outer membrane. Required for the proper assembly of LptD. Binds LPS and may serve as the LPS recognition site at the outer membrane.</text>
</comment>
<evidence type="ECO:0000256" key="3">
    <source>
        <dbReference type="ARBA" id="ARBA00023139"/>
    </source>
</evidence>
<organism evidence="8 9">
    <name type="scientific">Allofrancisella inopinata</name>
    <dbReference type="NCBI Taxonomy" id="1085647"/>
    <lineage>
        <taxon>Bacteria</taxon>
        <taxon>Pseudomonadati</taxon>
        <taxon>Pseudomonadota</taxon>
        <taxon>Gammaproteobacteria</taxon>
        <taxon>Thiotrichales</taxon>
        <taxon>Francisellaceae</taxon>
        <taxon>Allofrancisella</taxon>
    </lineage>
</organism>
<comment type="similarity">
    <text evidence="6">Belongs to the LptE lipoprotein family.</text>
</comment>
<keyword evidence="4 6" id="KW-0998">Cell outer membrane</keyword>
<evidence type="ECO:0000256" key="5">
    <source>
        <dbReference type="ARBA" id="ARBA00023288"/>
    </source>
</evidence>
<dbReference type="GO" id="GO:0009279">
    <property type="term" value="C:cell outer membrane"/>
    <property type="evidence" value="ECO:0007669"/>
    <property type="project" value="UniProtKB-SubCell"/>
</dbReference>
<dbReference type="PANTHER" id="PTHR38098">
    <property type="entry name" value="LPS-ASSEMBLY LIPOPROTEIN LPTE"/>
    <property type="match status" value="1"/>
</dbReference>
<keyword evidence="5 6" id="KW-0449">Lipoprotein</keyword>
<keyword evidence="9" id="KW-1185">Reference proteome</keyword>
<evidence type="ECO:0000256" key="6">
    <source>
        <dbReference type="HAMAP-Rule" id="MF_01186"/>
    </source>
</evidence>
<dbReference type="HAMAP" id="MF_01186">
    <property type="entry name" value="LPS_assembly_LptE"/>
    <property type="match status" value="1"/>
</dbReference>
<dbReference type="Gene3D" id="3.30.160.150">
    <property type="entry name" value="Lipoprotein like domain"/>
    <property type="match status" value="1"/>
</dbReference>
<dbReference type="KEGG" id="aii:E4K63_04135"/>
<gene>
    <name evidence="6" type="primary">lptE</name>
    <name evidence="8" type="ORF">E4K63_04135</name>
</gene>
<evidence type="ECO:0000313" key="8">
    <source>
        <dbReference type="EMBL" id="QIV96060.1"/>
    </source>
</evidence>
<reference evidence="8 9" key="1">
    <citation type="submission" date="2019-03" db="EMBL/GenBank/DDBJ databases">
        <title>Complete Genome Sequence of Allofrancisella inopinata Strain SYSU YG23 Isolated from Water-Cooling Systems in China.</title>
        <authorList>
            <person name="Ohrman C."/>
            <person name="Uneklint I."/>
            <person name="Sjodin A."/>
        </authorList>
    </citation>
    <scope>NUCLEOTIDE SEQUENCE [LARGE SCALE GENOMIC DNA]</scope>
    <source>
        <strain evidence="8 9">SYSU YG23</strain>
    </source>
</reference>
<dbReference type="AlphaFoldDB" id="A0AAE7CQM5"/>
<keyword evidence="1 6" id="KW-0732">Signal</keyword>
<dbReference type="GO" id="GO:0001530">
    <property type="term" value="F:lipopolysaccharide binding"/>
    <property type="evidence" value="ECO:0007669"/>
    <property type="project" value="TreeGrafter"/>
</dbReference>
<evidence type="ECO:0000256" key="7">
    <source>
        <dbReference type="SAM" id="MobiDB-lite"/>
    </source>
</evidence>
<evidence type="ECO:0000256" key="2">
    <source>
        <dbReference type="ARBA" id="ARBA00023136"/>
    </source>
</evidence>
<name>A0AAE7CQM5_9GAMM</name>
<feature type="region of interest" description="Disordered" evidence="7">
    <location>
        <begin position="178"/>
        <end position="207"/>
    </location>
</feature>
<dbReference type="PROSITE" id="PS51257">
    <property type="entry name" value="PROKAR_LIPOPROTEIN"/>
    <property type="match status" value="1"/>
</dbReference>
<dbReference type="InterPro" id="IPR007485">
    <property type="entry name" value="LPS_assembly_LptE"/>
</dbReference>
<dbReference type="RefSeq" id="WP_133941834.1">
    <property type="nucleotide sequence ID" value="NZ_CP038241.1"/>
</dbReference>
<proteinExistence type="inferred from homology"/>
<dbReference type="GO" id="GO:1990351">
    <property type="term" value="C:transporter complex"/>
    <property type="evidence" value="ECO:0007669"/>
    <property type="project" value="TreeGrafter"/>
</dbReference>